<protein>
    <submittedName>
        <fullName evidence="1">Uncharacterized protein</fullName>
    </submittedName>
</protein>
<name>A0A0G1Q5R2_9BACT</name>
<proteinExistence type="predicted"/>
<evidence type="ECO:0000313" key="2">
    <source>
        <dbReference type="Proteomes" id="UP000034086"/>
    </source>
</evidence>
<dbReference type="EMBL" id="LCKQ01000006">
    <property type="protein sequence ID" value="KKU03975.1"/>
    <property type="molecule type" value="Genomic_DNA"/>
</dbReference>
<dbReference type="Proteomes" id="UP000034086">
    <property type="component" value="Unassembled WGS sequence"/>
</dbReference>
<accession>A0A0G1Q5R2</accession>
<dbReference type="AlphaFoldDB" id="A0A0G1Q5R2"/>
<comment type="caution">
    <text evidence="1">The sequence shown here is derived from an EMBL/GenBank/DDBJ whole genome shotgun (WGS) entry which is preliminary data.</text>
</comment>
<organism evidence="1 2">
    <name type="scientific">Candidatus Woesebacteria bacterium GW2011_GWE1_45_18</name>
    <dbReference type="NCBI Taxonomy" id="1618598"/>
    <lineage>
        <taxon>Bacteria</taxon>
        <taxon>Candidatus Woeseibacteriota</taxon>
    </lineage>
</organism>
<sequence length="135" mass="15395">MKKVLQKLGLNQNNSIVIGSGILQALGIRKSKDMDIVVTQEIYNSLKKLGKFTISKNHGRETLADNLFEIGTSWNVLGKSYSFKDFDNDSIVIDGVRFITLDFLYKAKRSWVDGGYARKKDIEDVKLIEKYMNKL</sequence>
<evidence type="ECO:0000313" key="1">
    <source>
        <dbReference type="EMBL" id="KKU03975.1"/>
    </source>
</evidence>
<gene>
    <name evidence="1" type="ORF">UX03_C0006G0005</name>
</gene>
<reference evidence="1 2" key="1">
    <citation type="journal article" date="2015" name="Nature">
        <title>rRNA introns, odd ribosomes, and small enigmatic genomes across a large radiation of phyla.</title>
        <authorList>
            <person name="Brown C.T."/>
            <person name="Hug L.A."/>
            <person name="Thomas B.C."/>
            <person name="Sharon I."/>
            <person name="Castelle C.J."/>
            <person name="Singh A."/>
            <person name="Wilkins M.J."/>
            <person name="Williams K.H."/>
            <person name="Banfield J.F."/>
        </authorList>
    </citation>
    <scope>NUCLEOTIDE SEQUENCE [LARGE SCALE GENOMIC DNA]</scope>
</reference>